<evidence type="ECO:0000313" key="1">
    <source>
        <dbReference type="EMBL" id="CCT70188.1"/>
    </source>
</evidence>
<dbReference type="Proteomes" id="UP000016800">
    <property type="component" value="Chromosome VI"/>
</dbReference>
<dbReference type="VEuPathDB" id="FungiDB:FFUJ_06139"/>
<evidence type="ECO:0000313" key="2">
    <source>
        <dbReference type="Proteomes" id="UP000016800"/>
    </source>
</evidence>
<sequence>MKLVGWPASKRRRRWKLEQGPEMVVQVGVIGSPLRCDHRPIQSSTLARDWCSCIQLPYISASRLSMSSHQRLTTGISVAYLHMNGVCRIQIQLIITEGLMHM</sequence>
<accession>S0ECS4</accession>
<gene>
    <name evidence="1" type="ORF">FFUJ_06139</name>
</gene>
<dbReference type="RefSeq" id="XP_023432267.1">
    <property type="nucleotide sequence ID" value="XM_023579430.1"/>
</dbReference>
<keyword evidence="2" id="KW-1185">Reference proteome</keyword>
<dbReference type="HOGENOM" id="CLU_2277733_0_0_1"/>
<dbReference type="GeneID" id="35399616"/>
<reference evidence="2" key="1">
    <citation type="journal article" date="2013" name="PLoS Pathog.">
        <title>Deciphering the cryptic genome: genome-wide analyses of the rice pathogen Fusarium fujikuroi reveal complex regulation of secondary metabolism and novel metabolites.</title>
        <authorList>
            <person name="Wiemann P."/>
            <person name="Sieber C.M."/>
            <person name="von Bargen K.W."/>
            <person name="Studt L."/>
            <person name="Niehaus E.M."/>
            <person name="Espino J.J."/>
            <person name="Huss K."/>
            <person name="Michielse C.B."/>
            <person name="Albermann S."/>
            <person name="Wagner D."/>
            <person name="Bergner S.V."/>
            <person name="Connolly L.R."/>
            <person name="Fischer A."/>
            <person name="Reuter G."/>
            <person name="Kleigrewe K."/>
            <person name="Bald T."/>
            <person name="Wingfield B.D."/>
            <person name="Ophir R."/>
            <person name="Freeman S."/>
            <person name="Hippler M."/>
            <person name="Smith K.M."/>
            <person name="Brown D.W."/>
            <person name="Proctor R.H."/>
            <person name="Munsterkotter M."/>
            <person name="Freitag M."/>
            <person name="Humpf H.U."/>
            <person name="Guldener U."/>
            <person name="Tudzynski B."/>
        </authorList>
    </citation>
    <scope>NUCLEOTIDE SEQUENCE [LARGE SCALE GENOMIC DNA]</scope>
    <source>
        <strain evidence="2">CBS 195.34 / IMI 58289 / NRRL A-6831</strain>
    </source>
</reference>
<protein>
    <submittedName>
        <fullName evidence="1">Uncharacterized protein</fullName>
    </submittedName>
</protein>
<dbReference type="AlphaFoldDB" id="S0ECS4"/>
<name>S0ECS4_GIBF5</name>
<proteinExistence type="predicted"/>
<organism evidence="1 2">
    <name type="scientific">Gibberella fujikuroi (strain CBS 195.34 / IMI 58289 / NRRL A-6831)</name>
    <name type="common">Bakanae and foot rot disease fungus</name>
    <name type="synonym">Fusarium fujikuroi</name>
    <dbReference type="NCBI Taxonomy" id="1279085"/>
    <lineage>
        <taxon>Eukaryota</taxon>
        <taxon>Fungi</taxon>
        <taxon>Dikarya</taxon>
        <taxon>Ascomycota</taxon>
        <taxon>Pezizomycotina</taxon>
        <taxon>Sordariomycetes</taxon>
        <taxon>Hypocreomycetidae</taxon>
        <taxon>Hypocreales</taxon>
        <taxon>Nectriaceae</taxon>
        <taxon>Fusarium</taxon>
        <taxon>Fusarium fujikuroi species complex</taxon>
    </lineage>
</organism>
<dbReference type="EMBL" id="HF679028">
    <property type="protein sequence ID" value="CCT70188.1"/>
    <property type="molecule type" value="Genomic_DNA"/>
</dbReference>